<dbReference type="InterPro" id="IPR011016">
    <property type="entry name" value="Znf_RING-CH"/>
</dbReference>
<dbReference type="OrthoDB" id="73902at2759"/>
<dbReference type="Gene3D" id="3.30.40.10">
    <property type="entry name" value="Zinc/RING finger domain, C3HC4 (zinc finger)"/>
    <property type="match status" value="2"/>
</dbReference>
<dbReference type="InterPro" id="IPR036871">
    <property type="entry name" value="PX_dom_sf"/>
</dbReference>
<evidence type="ECO:0000256" key="1">
    <source>
        <dbReference type="ARBA" id="ARBA00022723"/>
    </source>
</evidence>
<feature type="domain" description="RING-type" evidence="5">
    <location>
        <begin position="194"/>
        <end position="235"/>
    </location>
</feature>
<accession>A0A1V9Z358</accession>
<dbReference type="InterPro" id="IPR001683">
    <property type="entry name" value="PX_dom"/>
</dbReference>
<dbReference type="PROSITE" id="PS50195">
    <property type="entry name" value="PX"/>
    <property type="match status" value="2"/>
</dbReference>
<dbReference type="Proteomes" id="UP000243579">
    <property type="component" value="Unassembled WGS sequence"/>
</dbReference>
<dbReference type="SMART" id="SM00744">
    <property type="entry name" value="RINGv"/>
    <property type="match status" value="2"/>
</dbReference>
<dbReference type="AlphaFoldDB" id="A0A1V9Z358"/>
<name>A0A1V9Z358_ACHHY</name>
<keyword evidence="2 4" id="KW-0863">Zinc-finger</keyword>
<proteinExistence type="predicted"/>
<dbReference type="PROSITE" id="PS50089">
    <property type="entry name" value="ZF_RING_2"/>
    <property type="match status" value="2"/>
</dbReference>
<dbReference type="CDD" id="cd16454">
    <property type="entry name" value="RING-H2_PA-TM-RING"/>
    <property type="match status" value="1"/>
</dbReference>
<evidence type="ECO:0000313" key="8">
    <source>
        <dbReference type="Proteomes" id="UP000243579"/>
    </source>
</evidence>
<feature type="domain" description="RING-type" evidence="5">
    <location>
        <begin position="396"/>
        <end position="442"/>
    </location>
</feature>
<dbReference type="InterPro" id="IPR013083">
    <property type="entry name" value="Znf_RING/FYVE/PHD"/>
</dbReference>
<evidence type="ECO:0000313" key="7">
    <source>
        <dbReference type="EMBL" id="OQR92327.1"/>
    </source>
</evidence>
<organism evidence="7 8">
    <name type="scientific">Achlya hypogyna</name>
    <name type="common">Oomycete</name>
    <name type="synonym">Protoachlya hypogyna</name>
    <dbReference type="NCBI Taxonomy" id="1202772"/>
    <lineage>
        <taxon>Eukaryota</taxon>
        <taxon>Sar</taxon>
        <taxon>Stramenopiles</taxon>
        <taxon>Oomycota</taxon>
        <taxon>Saprolegniomycetes</taxon>
        <taxon>Saprolegniales</taxon>
        <taxon>Achlyaceae</taxon>
        <taxon>Achlya</taxon>
    </lineage>
</organism>
<sequence length="451" mass="50423">MGKRRLNSMPLLALVNDTSETDQASDRLSPCFNALIGNVHVHAGAQRVRADSSGPFTVYTFIVSSPDSKTWWVLKKRYSQFHTLRKLLLQLRTSPLASFVAPLAALPFPKKHLRADLDTVVAERRLRLQDFTAALVSLRTDCLIACKGPVDQRAEKYRVVYELLHAFLEVPKLHEEAEARARAQSAKTDGTDPCSICMTDESVEVTVFQLPCGHSFHERCIVRWLELKQTCPLCRYEAYEGYPRVHIRAVNVLAPSSDKHTGSDAFTVFVLVAACPSTKSWWMLHKRYSQFYALRKQLQRLERKMTGGLLTRVIGAPFPRKHVLLTIDNPVVIQERKRLLQNFTAELIALRATCLASNKTAMESQLPVMAQIGRLVSEFLQAPPMGAAAPPTASCCSICLEEAETTSTEGKDMTLVMPCGHSFHEPCLVKWFESDSSCPLCRARAVHGTIA</sequence>
<dbReference type="GO" id="GO:0061630">
    <property type="term" value="F:ubiquitin protein ligase activity"/>
    <property type="evidence" value="ECO:0007669"/>
    <property type="project" value="TreeGrafter"/>
</dbReference>
<evidence type="ECO:0000259" key="6">
    <source>
        <dbReference type="PROSITE" id="PS50195"/>
    </source>
</evidence>
<evidence type="ECO:0000256" key="4">
    <source>
        <dbReference type="PROSITE-ProRule" id="PRU00175"/>
    </source>
</evidence>
<dbReference type="Gene3D" id="3.30.1520.10">
    <property type="entry name" value="Phox-like domain"/>
    <property type="match status" value="2"/>
</dbReference>
<dbReference type="SUPFAM" id="SSF57850">
    <property type="entry name" value="RING/U-box"/>
    <property type="match status" value="2"/>
</dbReference>
<dbReference type="SUPFAM" id="SSF64268">
    <property type="entry name" value="PX domain"/>
    <property type="match status" value="2"/>
</dbReference>
<dbReference type="GO" id="GO:0005737">
    <property type="term" value="C:cytoplasm"/>
    <property type="evidence" value="ECO:0007669"/>
    <property type="project" value="TreeGrafter"/>
</dbReference>
<dbReference type="SMART" id="SM00184">
    <property type="entry name" value="RING"/>
    <property type="match status" value="2"/>
</dbReference>
<evidence type="ECO:0000256" key="2">
    <source>
        <dbReference type="ARBA" id="ARBA00022771"/>
    </source>
</evidence>
<dbReference type="InterPro" id="IPR001841">
    <property type="entry name" value="Znf_RING"/>
</dbReference>
<gene>
    <name evidence="7" type="ORF">ACHHYP_03827</name>
</gene>
<feature type="domain" description="PX" evidence="6">
    <location>
        <begin position="37"/>
        <end position="174"/>
    </location>
</feature>
<dbReference type="PANTHER" id="PTHR15710">
    <property type="entry name" value="E3 UBIQUITIN-PROTEIN LIGASE PRAJA"/>
    <property type="match status" value="1"/>
</dbReference>
<evidence type="ECO:0000256" key="3">
    <source>
        <dbReference type="ARBA" id="ARBA00022833"/>
    </source>
</evidence>
<dbReference type="CDD" id="cd06093">
    <property type="entry name" value="PX_domain"/>
    <property type="match status" value="2"/>
</dbReference>
<dbReference type="GO" id="GO:0016567">
    <property type="term" value="P:protein ubiquitination"/>
    <property type="evidence" value="ECO:0007669"/>
    <property type="project" value="TreeGrafter"/>
</dbReference>
<evidence type="ECO:0000259" key="5">
    <source>
        <dbReference type="PROSITE" id="PS50089"/>
    </source>
</evidence>
<keyword evidence="3" id="KW-0862">Zinc</keyword>
<reference evidence="7 8" key="1">
    <citation type="journal article" date="2014" name="Genome Biol. Evol.">
        <title>The secreted proteins of Achlya hypogyna and Thraustotheca clavata identify the ancestral oomycete secretome and reveal gene acquisitions by horizontal gene transfer.</title>
        <authorList>
            <person name="Misner I."/>
            <person name="Blouin N."/>
            <person name="Leonard G."/>
            <person name="Richards T.A."/>
            <person name="Lane C.E."/>
        </authorList>
    </citation>
    <scope>NUCLEOTIDE SEQUENCE [LARGE SCALE GENOMIC DNA]</scope>
    <source>
        <strain evidence="7 8">ATCC 48635</strain>
    </source>
</reference>
<dbReference type="STRING" id="1202772.A0A1V9Z358"/>
<dbReference type="Pfam" id="PF00787">
    <property type="entry name" value="PX"/>
    <property type="match status" value="2"/>
</dbReference>
<dbReference type="EMBL" id="JNBR01000466">
    <property type="protein sequence ID" value="OQR92327.1"/>
    <property type="molecule type" value="Genomic_DNA"/>
</dbReference>
<dbReference type="GO" id="GO:0008270">
    <property type="term" value="F:zinc ion binding"/>
    <property type="evidence" value="ECO:0007669"/>
    <property type="project" value="UniProtKB-KW"/>
</dbReference>
<keyword evidence="1" id="KW-0479">Metal-binding</keyword>
<evidence type="ECO:0008006" key="9">
    <source>
        <dbReference type="Google" id="ProtNLM"/>
    </source>
</evidence>
<keyword evidence="8" id="KW-1185">Reference proteome</keyword>
<protein>
    <recommendedName>
        <fullName evidence="9">RING-type domain-containing protein</fullName>
    </recommendedName>
</protein>
<dbReference type="Pfam" id="PF13639">
    <property type="entry name" value="zf-RING_2"/>
    <property type="match status" value="2"/>
</dbReference>
<dbReference type="GO" id="GO:0035091">
    <property type="term" value="F:phosphatidylinositol binding"/>
    <property type="evidence" value="ECO:0007669"/>
    <property type="project" value="InterPro"/>
</dbReference>
<dbReference type="SMART" id="SM00312">
    <property type="entry name" value="PX"/>
    <property type="match status" value="2"/>
</dbReference>
<comment type="caution">
    <text evidence="7">The sequence shown here is derived from an EMBL/GenBank/DDBJ whole genome shotgun (WGS) entry which is preliminary data.</text>
</comment>
<dbReference type="PANTHER" id="PTHR15710:SF243">
    <property type="entry name" value="E3 UBIQUITIN-PROTEIN LIGASE PRAJA-2 ISOFORM X1"/>
    <property type="match status" value="1"/>
</dbReference>
<feature type="domain" description="PX" evidence="6">
    <location>
        <begin position="247"/>
        <end position="386"/>
    </location>
</feature>